<dbReference type="Proteomes" id="UP000198984">
    <property type="component" value="Unassembled WGS sequence"/>
</dbReference>
<gene>
    <name evidence="1" type="ORF">SAMN04488505_102227</name>
</gene>
<dbReference type="PROSITE" id="PS51257">
    <property type="entry name" value="PROKAR_LIPOPROTEIN"/>
    <property type="match status" value="1"/>
</dbReference>
<name>A0A1H7Q317_9BACT</name>
<dbReference type="OrthoDB" id="642945at2"/>
<accession>A0A1H7Q317</accession>
<dbReference type="AlphaFoldDB" id="A0A1H7Q317"/>
<dbReference type="RefSeq" id="WP_089909102.1">
    <property type="nucleotide sequence ID" value="NZ_FOBB01000002.1"/>
</dbReference>
<dbReference type="EMBL" id="FOBB01000002">
    <property type="protein sequence ID" value="SEL41865.1"/>
    <property type="molecule type" value="Genomic_DNA"/>
</dbReference>
<keyword evidence="2" id="KW-1185">Reference proteome</keyword>
<proteinExistence type="predicted"/>
<sequence>MKIQLSIAVCFLLALSVAGCRKELKTGKGPSDPFNAADKNAKVEKNVSALSVAGPFTDWSGKVSVVLVSTDFGPGDLVQGSVTVADDYVLVGGGAYNYQGEPGSFLTGSYPSNDLRTWYIESKGRPGVTPYYLACYAIGLKIEGLSSADLRNYIRLTSATSGVASQPSASASLTGSGYTLIGGGAKVNWSGAGNFLTDSHPTGTDNAWYVASKDHITSSPASITAYAIGITKDIPNFGTLDIGSDLATLVPQCLSVNEGSIAVKIPQGWVLTCPGGAARYRQYGRMIIGMYPTLNFSSSSANLKTGSSQQWDCGESTVYAMRIQKLR</sequence>
<reference evidence="1 2" key="1">
    <citation type="submission" date="2016-10" db="EMBL/GenBank/DDBJ databases">
        <authorList>
            <person name="de Groot N.N."/>
        </authorList>
    </citation>
    <scope>NUCLEOTIDE SEQUENCE [LARGE SCALE GENOMIC DNA]</scope>
    <source>
        <strain evidence="1 2">DSM 21039</strain>
    </source>
</reference>
<evidence type="ECO:0000313" key="1">
    <source>
        <dbReference type="EMBL" id="SEL41865.1"/>
    </source>
</evidence>
<evidence type="ECO:0000313" key="2">
    <source>
        <dbReference type="Proteomes" id="UP000198984"/>
    </source>
</evidence>
<protein>
    <submittedName>
        <fullName evidence="1">Uncharacterized protein</fullName>
    </submittedName>
</protein>
<organism evidence="1 2">
    <name type="scientific">Chitinophaga rupis</name>
    <dbReference type="NCBI Taxonomy" id="573321"/>
    <lineage>
        <taxon>Bacteria</taxon>
        <taxon>Pseudomonadati</taxon>
        <taxon>Bacteroidota</taxon>
        <taxon>Chitinophagia</taxon>
        <taxon>Chitinophagales</taxon>
        <taxon>Chitinophagaceae</taxon>
        <taxon>Chitinophaga</taxon>
    </lineage>
</organism>